<dbReference type="EMBL" id="BBLT01000001">
    <property type="protein sequence ID" value="GAL83469.1"/>
    <property type="molecule type" value="Genomic_DNA"/>
</dbReference>
<evidence type="ECO:0000313" key="2">
    <source>
        <dbReference type="EMBL" id="GAL83469.1"/>
    </source>
</evidence>
<accession>A0A098LAK3</accession>
<keyword evidence="1" id="KW-0175">Coiled coil</keyword>
<protein>
    <submittedName>
        <fullName evidence="2">Putative DNA-binding protein</fullName>
    </submittedName>
</protein>
<proteinExistence type="predicted"/>
<comment type="caution">
    <text evidence="2">The sequence shown here is derived from an EMBL/GenBank/DDBJ whole genome shotgun (WGS) entry which is preliminary data.</text>
</comment>
<evidence type="ECO:0000313" key="3">
    <source>
        <dbReference type="Proteomes" id="UP000030185"/>
    </source>
</evidence>
<organism evidence="2 3">
    <name type="scientific">Sporocytophaga myxococcoides</name>
    <dbReference type="NCBI Taxonomy" id="153721"/>
    <lineage>
        <taxon>Bacteria</taxon>
        <taxon>Pseudomonadati</taxon>
        <taxon>Bacteroidota</taxon>
        <taxon>Cytophagia</taxon>
        <taxon>Cytophagales</taxon>
        <taxon>Cytophagaceae</taxon>
        <taxon>Sporocytophaga</taxon>
    </lineage>
</organism>
<dbReference type="OrthoDB" id="1045046at2"/>
<keyword evidence="3" id="KW-1185">Reference proteome</keyword>
<dbReference type="SUPFAM" id="SSF47413">
    <property type="entry name" value="lambda repressor-like DNA-binding domains"/>
    <property type="match status" value="1"/>
</dbReference>
<evidence type="ECO:0000256" key="1">
    <source>
        <dbReference type="SAM" id="Coils"/>
    </source>
</evidence>
<keyword evidence="2" id="KW-0238">DNA-binding</keyword>
<dbReference type="RefSeq" id="WP_045458372.1">
    <property type="nucleotide sequence ID" value="NZ_BBLT01000001.1"/>
</dbReference>
<dbReference type="GO" id="GO:0003677">
    <property type="term" value="F:DNA binding"/>
    <property type="evidence" value="ECO:0007669"/>
    <property type="project" value="UniProtKB-KW"/>
</dbReference>
<feature type="coiled-coil region" evidence="1">
    <location>
        <begin position="82"/>
        <end position="123"/>
    </location>
</feature>
<name>A0A098LAK3_9BACT</name>
<dbReference type="AlphaFoldDB" id="A0A098LAK3"/>
<dbReference type="eggNOG" id="ENOG5033NAS">
    <property type="taxonomic scope" value="Bacteria"/>
</dbReference>
<dbReference type="Proteomes" id="UP000030185">
    <property type="component" value="Unassembled WGS sequence"/>
</dbReference>
<sequence length="142" mass="16371">MVKIGVIIKEKLEERGQSGKWLAQKVVMTKQNMYNIFNRNSVNSDLLYNICKAMNYDFFKFYSDALAVENIKNDPEAESGPIKELRSEIISLQNESSAQIEKINQLNTRINDLNEIIASKDKLNKFYEEALNNCKEKLNQAS</sequence>
<gene>
    <name evidence="2" type="ORF">MYP_696</name>
</gene>
<dbReference type="InterPro" id="IPR010982">
    <property type="entry name" value="Lambda_DNA-bd_dom_sf"/>
</dbReference>
<reference evidence="2 3" key="1">
    <citation type="submission" date="2014-09" db="EMBL/GenBank/DDBJ databases">
        <title>Sporocytophaga myxococcoides PG-01 genome sequencing.</title>
        <authorList>
            <person name="Liu L."/>
            <person name="Gao P.J."/>
            <person name="Chen G.J."/>
            <person name="Wang L.S."/>
        </authorList>
    </citation>
    <scope>NUCLEOTIDE SEQUENCE [LARGE SCALE GENOMIC DNA]</scope>
    <source>
        <strain evidence="2 3">PG-01</strain>
    </source>
</reference>
<dbReference type="STRING" id="153721.MYP_696"/>